<dbReference type="KEGG" id="pary:A4V02_05015"/>
<dbReference type="GeneID" id="65536209"/>
<dbReference type="EMBL" id="CP015402">
    <property type="protein sequence ID" value="ANU63138.1"/>
    <property type="molecule type" value="Genomic_DNA"/>
</dbReference>
<dbReference type="PROSITE" id="PS00211">
    <property type="entry name" value="ABC_TRANSPORTER_1"/>
    <property type="match status" value="1"/>
</dbReference>
<feature type="domain" description="ABC transporter" evidence="13">
    <location>
        <begin position="318"/>
        <end position="536"/>
    </location>
</feature>
<dbReference type="FunFam" id="3.40.50.300:FF:000011">
    <property type="entry name" value="Putative ABC transporter ATP-binding component"/>
    <property type="match status" value="1"/>
</dbReference>
<evidence type="ECO:0000256" key="6">
    <source>
        <dbReference type="ARBA" id="ARBA00022741"/>
    </source>
</evidence>
<dbReference type="Pfam" id="PF16326">
    <property type="entry name" value="ABC_tran_CTD"/>
    <property type="match status" value="1"/>
</dbReference>
<dbReference type="Proteomes" id="UP000186351">
    <property type="component" value="Chromosome"/>
</dbReference>
<dbReference type="SUPFAM" id="SSF52540">
    <property type="entry name" value="P-loop containing nucleoside triphosphate hydrolases"/>
    <property type="match status" value="2"/>
</dbReference>
<evidence type="ECO:0000256" key="3">
    <source>
        <dbReference type="ARBA" id="ARBA00022555"/>
    </source>
</evidence>
<evidence type="ECO:0000313" key="15">
    <source>
        <dbReference type="EMBL" id="TGY76278.1"/>
    </source>
</evidence>
<evidence type="ECO:0000256" key="1">
    <source>
        <dbReference type="ARBA" id="ARBA00005868"/>
    </source>
</evidence>
<keyword evidence="8 15" id="KW-0067">ATP-binding</keyword>
<dbReference type="Pfam" id="PF00005">
    <property type="entry name" value="ABC_tran"/>
    <property type="match status" value="2"/>
</dbReference>
<dbReference type="PANTHER" id="PTHR42855">
    <property type="entry name" value="ABC TRANSPORTER ATP-BINDING SUBUNIT"/>
    <property type="match status" value="1"/>
</dbReference>
<dbReference type="InterPro" id="IPR032781">
    <property type="entry name" value="ABC_tran_Xtn"/>
</dbReference>
<dbReference type="InterPro" id="IPR003593">
    <property type="entry name" value="AAA+_ATPase"/>
</dbReference>
<dbReference type="GO" id="GO:0006417">
    <property type="term" value="P:regulation of translation"/>
    <property type="evidence" value="ECO:0007669"/>
    <property type="project" value="UniProtKB-KW"/>
</dbReference>
<keyword evidence="4" id="KW-0699">rRNA-binding</keyword>
<dbReference type="PANTHER" id="PTHR42855:SF1">
    <property type="entry name" value="ABC TRANSPORTER DOMAIN-CONTAINING PROTEIN"/>
    <property type="match status" value="1"/>
</dbReference>
<evidence type="ECO:0000256" key="5">
    <source>
        <dbReference type="ARBA" id="ARBA00022737"/>
    </source>
</evidence>
<dbReference type="GO" id="GO:0006412">
    <property type="term" value="P:translation"/>
    <property type="evidence" value="ECO:0007669"/>
    <property type="project" value="UniProtKB-KW"/>
</dbReference>
<dbReference type="GO" id="GO:0000049">
    <property type="term" value="F:tRNA binding"/>
    <property type="evidence" value="ECO:0007669"/>
    <property type="project" value="UniProtKB-KW"/>
</dbReference>
<dbReference type="GO" id="GO:0016887">
    <property type="term" value="F:ATP hydrolysis activity"/>
    <property type="evidence" value="ECO:0007669"/>
    <property type="project" value="InterPro"/>
</dbReference>
<dbReference type="SMART" id="SM00382">
    <property type="entry name" value="AAA"/>
    <property type="match status" value="2"/>
</dbReference>
<dbReference type="CDD" id="cd03221">
    <property type="entry name" value="ABCF_EF-3"/>
    <property type="match status" value="2"/>
</dbReference>
<dbReference type="OrthoDB" id="1521973at2"/>
<feature type="region of interest" description="Disordered" evidence="12">
    <location>
        <begin position="533"/>
        <end position="560"/>
    </location>
</feature>
<evidence type="ECO:0000256" key="10">
    <source>
        <dbReference type="ARBA" id="ARBA00022884"/>
    </source>
</evidence>
<keyword evidence="7" id="KW-0378">Hydrolase</keyword>
<keyword evidence="2" id="KW-0963">Cytoplasm</keyword>
<dbReference type="EMBL" id="SRYD01000004">
    <property type="protein sequence ID" value="TGY76278.1"/>
    <property type="molecule type" value="Genomic_DNA"/>
</dbReference>
<accession>A0A1Z2XK32</accession>
<evidence type="ECO:0000259" key="13">
    <source>
        <dbReference type="PROSITE" id="PS50893"/>
    </source>
</evidence>
<keyword evidence="9" id="KW-0810">Translation regulation</keyword>
<dbReference type="InterPro" id="IPR003439">
    <property type="entry name" value="ABC_transporter-like_ATP-bd"/>
</dbReference>
<dbReference type="Gene3D" id="3.40.50.300">
    <property type="entry name" value="P-loop containing nucleotide triphosphate hydrolases"/>
    <property type="match status" value="2"/>
</dbReference>
<dbReference type="Proteomes" id="UP000306630">
    <property type="component" value="Unassembled WGS sequence"/>
</dbReference>
<organism evidence="14 16">
    <name type="scientific">Muribaculum intestinale</name>
    <dbReference type="NCBI Taxonomy" id="1796646"/>
    <lineage>
        <taxon>Bacteria</taxon>
        <taxon>Pseudomonadati</taxon>
        <taxon>Bacteroidota</taxon>
        <taxon>Bacteroidia</taxon>
        <taxon>Bacteroidales</taxon>
        <taxon>Muribaculaceae</taxon>
        <taxon>Muribaculum</taxon>
    </lineage>
</organism>
<dbReference type="AlphaFoldDB" id="A0A1B1S8L0"/>
<evidence type="ECO:0000313" key="17">
    <source>
        <dbReference type="Proteomes" id="UP000306630"/>
    </source>
</evidence>
<sequence length="627" mass="71405">MATSYLQIENLTKSYGDRMLFSDVTFGVYEGDKIGIIAKNGTGKSTLLNIIAGNESPDSGNVIFRNGLRVGILEQSPRFAPGASIIEACLQEDSPICRAISRYEKALVSGNENELNESIHIMDSLGGWEYEDRVKQLLTQLGITDLTASTEHLSGGQAKRIAIANVILREPELIILDEPTNHLDIQIIEWLEDYLRKSRVTLLMVTHDRYFLDRVTNKIIEIDNQQIFTYNGNYDYYLRRRQERIEALTAEMSKIKNTLRRETEWMRRQPQARAGKAQFRIDAYHALSNRKNELNSSRASEGNVDLNVKSSYIGSKIFEAEHINKAFGDKVILRDFNYVFARYERVGIIGHNGVGKSTFIKMLQGIVPCDSGNWNVGETVKFGYYSQDGIQLDDNKRVIDAITDIAEEVIVNDGVHYSPMQFLNHFLFSPADQQKYIGTLSGGEKARLHLASVLMRSPNFLILDEPTNDLDIVTLGLLEEYLAGFKGCLIVVSHDRFFLDSIVDHLFVLEGDGVVRDFPGSYSDFREWTREREAFDNTPTKGSTEKKTANRPKRERDANKMTFKEQREFEQLTKDIDVLTTEKKELDTLFSSGVDVEDIAGKSARYQEIQTLLDEKEMRWLELSEKS</sequence>
<dbReference type="GO" id="GO:0019843">
    <property type="term" value="F:rRNA binding"/>
    <property type="evidence" value="ECO:0007669"/>
    <property type="project" value="UniProtKB-KW"/>
</dbReference>
<dbReference type="PROSITE" id="PS50893">
    <property type="entry name" value="ABC_TRANSPORTER_2"/>
    <property type="match status" value="2"/>
</dbReference>
<feature type="compositionally biased region" description="Basic and acidic residues" evidence="12">
    <location>
        <begin position="543"/>
        <end position="560"/>
    </location>
</feature>
<dbReference type="FunFam" id="3.40.50.300:FF:000183">
    <property type="entry name" value="ABC transporter ATP-binding protein yjjK"/>
    <property type="match status" value="1"/>
</dbReference>
<dbReference type="Pfam" id="PF12848">
    <property type="entry name" value="ABC_tran_Xtn"/>
    <property type="match status" value="1"/>
</dbReference>
<keyword evidence="3" id="KW-0820">tRNA-binding</keyword>
<evidence type="ECO:0000256" key="4">
    <source>
        <dbReference type="ARBA" id="ARBA00022730"/>
    </source>
</evidence>
<dbReference type="InterPro" id="IPR032524">
    <property type="entry name" value="ABC_tran_C"/>
</dbReference>
<evidence type="ECO:0000313" key="16">
    <source>
        <dbReference type="Proteomes" id="UP000186351"/>
    </source>
</evidence>
<reference evidence="14" key="2">
    <citation type="submission" date="2017-04" db="EMBL/GenBank/DDBJ databases">
        <title>Complete Genome Sequences of Twelve Strains of a Stable Defined Moderately Diverse Mouse Microbiota 2 (sDMDMm2).</title>
        <authorList>
            <person name="Uchimura Y."/>
            <person name="Wyss M."/>
            <person name="Brugiroux S."/>
            <person name="Limenitakis J.P."/>
            <person name="Stecher B."/>
            <person name="McCoy K.D."/>
            <person name="Macpherson A.J."/>
        </authorList>
    </citation>
    <scope>NUCLEOTIDE SEQUENCE</scope>
    <source>
        <strain evidence="14">YL27</strain>
    </source>
</reference>
<comment type="similarity">
    <text evidence="1">Belongs to the ABC transporter superfamily. ABCF family. Translational throttle EttA subfamily.</text>
</comment>
<keyword evidence="6" id="KW-0547">Nucleotide-binding</keyword>
<evidence type="ECO:0000256" key="2">
    <source>
        <dbReference type="ARBA" id="ARBA00022490"/>
    </source>
</evidence>
<dbReference type="GO" id="GO:0005524">
    <property type="term" value="F:ATP binding"/>
    <property type="evidence" value="ECO:0007669"/>
    <property type="project" value="UniProtKB-KW"/>
</dbReference>
<dbReference type="NCBIfam" id="NF000355">
    <property type="entry name" value="ribo_prot_ABC_F"/>
    <property type="match status" value="1"/>
</dbReference>
<dbReference type="InterPro" id="IPR017871">
    <property type="entry name" value="ABC_transporter-like_CS"/>
</dbReference>
<gene>
    <name evidence="14" type="ORF">A4V02_05015</name>
    <name evidence="15" type="ORF">E5333_01725</name>
</gene>
<evidence type="ECO:0000256" key="12">
    <source>
        <dbReference type="SAM" id="MobiDB-lite"/>
    </source>
</evidence>
<evidence type="ECO:0000313" key="14">
    <source>
        <dbReference type="EMBL" id="ANU63138.1"/>
    </source>
</evidence>
<evidence type="ECO:0000256" key="8">
    <source>
        <dbReference type="ARBA" id="ARBA00022840"/>
    </source>
</evidence>
<keyword evidence="16" id="KW-1185">Reference proteome</keyword>
<protein>
    <submittedName>
        <fullName evidence="14 15">ABC transporter</fullName>
    </submittedName>
</protein>
<keyword evidence="5" id="KW-0677">Repeat</keyword>
<evidence type="ECO:0000256" key="11">
    <source>
        <dbReference type="ARBA" id="ARBA00022917"/>
    </source>
</evidence>
<accession>A0A1B1S8L0</accession>
<dbReference type="InterPro" id="IPR037118">
    <property type="entry name" value="Val-tRNA_synth_C_sf"/>
</dbReference>
<reference evidence="16" key="1">
    <citation type="submission" date="2016-04" db="EMBL/GenBank/DDBJ databases">
        <title>Complete Genome Sequences of Twelve Strains of a Stable Defined Moderately Diverse Mouse Microbiota 2 (sDMDMm2).</title>
        <authorList>
            <person name="Uchimura Y."/>
            <person name="Wyss M."/>
            <person name="Brugiroux S."/>
            <person name="Limenitakis J.P."/>
            <person name="Stecher B."/>
            <person name="McCoy K.D."/>
            <person name="Macpherson A.J."/>
        </authorList>
    </citation>
    <scope>NUCLEOTIDE SEQUENCE [LARGE SCALE GENOMIC DNA]</scope>
    <source>
        <strain evidence="16">YL27</strain>
    </source>
</reference>
<dbReference type="InterPro" id="IPR027417">
    <property type="entry name" value="P-loop_NTPase"/>
</dbReference>
<reference evidence="15 17" key="3">
    <citation type="submission" date="2019-04" db="EMBL/GenBank/DDBJ databases">
        <title>Microbes associate with the intestines of laboratory mice.</title>
        <authorList>
            <person name="Navarre W."/>
            <person name="Wong E."/>
            <person name="Huang K."/>
            <person name="Tropini C."/>
            <person name="Ng K."/>
            <person name="Yu B."/>
        </authorList>
    </citation>
    <scope>NUCLEOTIDE SEQUENCE [LARGE SCALE GENOMIC DNA]</scope>
    <source>
        <strain evidence="15 17">NM06_A21</strain>
    </source>
</reference>
<evidence type="ECO:0000256" key="7">
    <source>
        <dbReference type="ARBA" id="ARBA00022801"/>
    </source>
</evidence>
<dbReference type="RefSeq" id="WP_068960497.1">
    <property type="nucleotide sequence ID" value="NZ_CAJTAP010000005.1"/>
</dbReference>
<dbReference type="STRING" id="1796646.A4V02_05015"/>
<evidence type="ECO:0000256" key="9">
    <source>
        <dbReference type="ARBA" id="ARBA00022845"/>
    </source>
</evidence>
<name>A0A1B1S8L0_9BACT</name>
<dbReference type="Gene3D" id="1.10.287.380">
    <property type="entry name" value="Valyl-tRNA synthetase, C-terminal domain"/>
    <property type="match status" value="1"/>
</dbReference>
<keyword evidence="11" id="KW-0648">Protein biosynthesis</keyword>
<feature type="domain" description="ABC transporter" evidence="13">
    <location>
        <begin position="6"/>
        <end position="249"/>
    </location>
</feature>
<dbReference type="GO" id="GO:0003677">
    <property type="term" value="F:DNA binding"/>
    <property type="evidence" value="ECO:0007669"/>
    <property type="project" value="InterPro"/>
</dbReference>
<proteinExistence type="inferred from homology"/>
<keyword evidence="10" id="KW-0694">RNA-binding</keyword>
<dbReference type="InterPro" id="IPR051309">
    <property type="entry name" value="ABCF_ATPase"/>
</dbReference>